<dbReference type="InterPro" id="IPR023875">
    <property type="entry name" value="DNA_repair_put"/>
</dbReference>
<dbReference type="RefSeq" id="WP_146834153.1">
    <property type="nucleotide sequence ID" value="NZ_CP042476.1"/>
</dbReference>
<name>A0A5B8YJ52_9FLAO</name>
<keyword evidence="3" id="KW-1185">Reference proteome</keyword>
<organism evidence="2 3">
    <name type="scientific">Antarcticibacterium arcticum</name>
    <dbReference type="NCBI Taxonomy" id="2585771"/>
    <lineage>
        <taxon>Bacteria</taxon>
        <taxon>Pseudomonadati</taxon>
        <taxon>Bacteroidota</taxon>
        <taxon>Flavobacteriia</taxon>
        <taxon>Flavobacteriales</taxon>
        <taxon>Flavobacteriaceae</taxon>
        <taxon>Antarcticibacterium</taxon>
    </lineage>
</organism>
<dbReference type="AlphaFoldDB" id="A0A5B8YJ52"/>
<dbReference type="Pfam" id="PF13566">
    <property type="entry name" value="DUF4130"/>
    <property type="match status" value="1"/>
</dbReference>
<gene>
    <name evidence="2" type="ORF">FK178_09645</name>
</gene>
<reference evidence="2 3" key="1">
    <citation type="submission" date="2019-08" db="EMBL/GenBank/DDBJ databases">
        <title>Antarcticibacterium arcticum sp. nov., a bacterium isolated from marine sediment of the Canadian Beaufort Sea.</title>
        <authorList>
            <person name="Lee Y.M."/>
            <person name="Baek K."/>
            <person name="Lee D.-H."/>
            <person name="Shin S.C."/>
            <person name="Jin Y.K."/>
            <person name="Park Y."/>
        </authorList>
    </citation>
    <scope>NUCLEOTIDE SEQUENCE [LARGE SCALE GENOMIC DNA]</scope>
    <source>
        <strain evidence="2 3">PAMC 28998</strain>
    </source>
</reference>
<dbReference type="KEGG" id="anp:FK178_09645"/>
<dbReference type="InterPro" id="IPR025404">
    <property type="entry name" value="DUF4130"/>
</dbReference>
<sequence length="259" mass="30670">MKNTILIYDGSFEGFLTCVFQAFEQRLNVTGIYTEEAAQPGLFSTPEIVITNFEKAGRVKKGLKDNLDGGGRRQLYFSFLSELSGIELQLLEYIKLVFARNNFSSRDFGNPLILRISQTAKMVSREKHRMEAFVRFMLTKDEIYFAHIEPDFNVLPLILPHFESRYADQKWIIYDLKRKFGLFYNLHETNYISMDISPDIFDKNYQTSVYSTSELEFQELWRQYFKSTNIKSRKNLKLHNQHVPKRYWKYLSEKSSLHN</sequence>
<evidence type="ECO:0000313" key="2">
    <source>
        <dbReference type="EMBL" id="QED37972.1"/>
    </source>
</evidence>
<dbReference type="EMBL" id="CP042476">
    <property type="protein sequence ID" value="QED37972.1"/>
    <property type="molecule type" value="Genomic_DNA"/>
</dbReference>
<dbReference type="Proteomes" id="UP000321954">
    <property type="component" value="Chromosome"/>
</dbReference>
<proteinExistence type="predicted"/>
<protein>
    <submittedName>
        <fullName evidence="2">DNA metabolism protein</fullName>
    </submittedName>
</protein>
<evidence type="ECO:0000313" key="3">
    <source>
        <dbReference type="Proteomes" id="UP000321954"/>
    </source>
</evidence>
<dbReference type="OrthoDB" id="5290748at2"/>
<accession>A0A5B8YJ52</accession>
<feature type="domain" description="DUF4130" evidence="1">
    <location>
        <begin position="87"/>
        <end position="253"/>
    </location>
</feature>
<dbReference type="NCBIfam" id="TIGR03915">
    <property type="entry name" value="SAM_7_link_chp"/>
    <property type="match status" value="1"/>
</dbReference>
<evidence type="ECO:0000259" key="1">
    <source>
        <dbReference type="Pfam" id="PF13566"/>
    </source>
</evidence>